<dbReference type="Proteomes" id="UP000025238">
    <property type="component" value="Plasmid pLIB119"/>
</dbReference>
<dbReference type="KEGG" id="pstu:UIB01_22470"/>
<evidence type="ECO:0000256" key="1">
    <source>
        <dbReference type="SAM" id="MobiDB-lite"/>
    </source>
</evidence>
<evidence type="ECO:0000313" key="3">
    <source>
        <dbReference type="Proteomes" id="UP000025238"/>
    </source>
</evidence>
<accession>A0A023WYM3</accession>
<dbReference type="PATRIC" id="fig|316.97.peg.4501"/>
<dbReference type="AlphaFoldDB" id="A0A023WYM3"/>
<name>A0A023WYM3_STUST</name>
<feature type="compositionally biased region" description="Basic residues" evidence="1">
    <location>
        <begin position="177"/>
        <end position="187"/>
    </location>
</feature>
<keyword evidence="2" id="KW-0614">Plasmid</keyword>
<reference evidence="2 3" key="1">
    <citation type="submission" date="2014-03" db="EMBL/GenBank/DDBJ databases">
        <title>Complete genome sequence of Pseudomonas stutzeri 19SMN4.</title>
        <authorList>
            <person name="Brunet-Galmes I."/>
            <person name="Nogales B."/>
            <person name="Busquets A."/>
            <person name="Pena A."/>
            <person name="Gomila M."/>
            <person name="Garcia-Valdes E."/>
            <person name="Lalucat J."/>
            <person name="Bennasar A."/>
            <person name="Bosch R."/>
        </authorList>
    </citation>
    <scope>NUCLEOTIDE SEQUENCE [LARGE SCALE GENOMIC DNA]</scope>
    <source>
        <strain evidence="2 3">19SMN4</strain>
        <plasmid evidence="3">Plasmid pLIB119</plasmid>
    </source>
</reference>
<dbReference type="Gene3D" id="3.40.50.450">
    <property type="match status" value="1"/>
</dbReference>
<dbReference type="OrthoDB" id="8021417at2"/>
<dbReference type="RefSeq" id="WP_051605152.1">
    <property type="nucleotide sequence ID" value="NZ_CP078510.1"/>
</dbReference>
<sequence length="187" mass="20215">MTEHHAGMQRVIAVIGTAGRDKQFPMDISHWEFICRAVRFYVRPGDHLVSGGAAWADHAAVWAFNEGLSASLTLHLPAPFEASFSGGNGTSGGAANHYHRQFSRAIRRDTLADIQEAILGGAQCTYQAECKGYAAMFARNRLVAEQCTHVLAFTFGMGAEPADGGTKATWDMAGPGKMRRHVSLKPP</sequence>
<feature type="region of interest" description="Disordered" evidence="1">
    <location>
        <begin position="166"/>
        <end position="187"/>
    </location>
</feature>
<evidence type="ECO:0000313" key="2">
    <source>
        <dbReference type="EMBL" id="AHY45178.1"/>
    </source>
</evidence>
<organism evidence="2 3">
    <name type="scientific">Stutzerimonas stutzeri</name>
    <name type="common">Pseudomonas stutzeri</name>
    <dbReference type="NCBI Taxonomy" id="316"/>
    <lineage>
        <taxon>Bacteria</taxon>
        <taxon>Pseudomonadati</taxon>
        <taxon>Pseudomonadota</taxon>
        <taxon>Gammaproteobacteria</taxon>
        <taxon>Pseudomonadales</taxon>
        <taxon>Pseudomonadaceae</taxon>
        <taxon>Stutzerimonas</taxon>
    </lineage>
</organism>
<gene>
    <name evidence="2" type="ORF">UIB01_22470</name>
</gene>
<geneLocation type="plasmid" evidence="2 3">
    <name>pLIB119</name>
</geneLocation>
<protein>
    <submittedName>
        <fullName evidence="2">Uncharacterized protein</fullName>
    </submittedName>
</protein>
<dbReference type="EMBL" id="CP007510">
    <property type="protein sequence ID" value="AHY45178.1"/>
    <property type="molecule type" value="Genomic_DNA"/>
</dbReference>
<proteinExistence type="predicted"/>